<dbReference type="EMBL" id="JAAMPI010000155">
    <property type="protein sequence ID" value="KAF4634863.1"/>
    <property type="molecule type" value="Genomic_DNA"/>
</dbReference>
<evidence type="ECO:0000313" key="3">
    <source>
        <dbReference type="EMBL" id="KAF4634863.1"/>
    </source>
</evidence>
<evidence type="ECO:0000256" key="1">
    <source>
        <dbReference type="ARBA" id="ARBA00038115"/>
    </source>
</evidence>
<name>A0A8H4RT13_9HELO</name>
<reference evidence="3 4" key="1">
    <citation type="submission" date="2020-03" db="EMBL/GenBank/DDBJ databases">
        <title>Draft Genome Sequence of Cudoniella acicularis.</title>
        <authorList>
            <person name="Buettner E."/>
            <person name="Kellner H."/>
        </authorList>
    </citation>
    <scope>NUCLEOTIDE SEQUENCE [LARGE SCALE GENOMIC DNA]</scope>
    <source>
        <strain evidence="3 4">DSM 108380</strain>
    </source>
</reference>
<proteinExistence type="inferred from homology"/>
<gene>
    <name evidence="3" type="ORF">G7Y89_g3240</name>
</gene>
<protein>
    <recommendedName>
        <fullName evidence="2">AB hydrolase-1 domain-containing protein</fullName>
    </recommendedName>
</protein>
<sequence length="663" mass="73215">MSFSTDKIQGKRLMRSRDGTIRMTEGMAHPARSVILVFEGFHKVTAFFLWHDSANSFQDDSNVVVKLLDQIAKLVNHTSRGIWVHENLKRNHTDIHPDFKLAPNTDDTGERKRISDLIRRRLQTPLPLKSWRFGSLHLLLGEGSAGSPIFWPSYVVVEVGGLKAPAKSMLVFLRTSQNRSTTADQKQLTEVSECVHNKLASRLYKAGLKLVASPLARPLGLNLQSASTVYPNIIFGPPFPNQPTYLKNYPRHNIKMASTILFSPDESFNYEILRILGHSRYSGADVEEVLRAASSVEPGNVESFYSAFHKLAIRVKTQADAIDSTRNPISARDAYFRASTYFRSAGFYLNGHDPRITTLWDQQIASFDKAIALLPSPGERLLLKGDGFNIPAIFYSSPQAKANAKPRPTIIVGIGFNSGQEELLHAFGLAALERGYNVLTYDGPGQGSARIHQGLGFIHNWEKAVTPLVDYLVTRPEVDSARLALIGWSLGGYLSVRAAAFEPRLSAVLAIDGVYDAFPVFYNIVPPAVRAAYDAGDTGKVNSLIGDALTSKTSPAETKFRWAVEHGVWSFTASSAADFLKKTELMTLKGVIDRVKCPVLVGEAVDDMFFKGQPAQVAKELGDRATHLVLTAEDAASQHCHVGALSFVNHLFFDWLGDVFSRK</sequence>
<dbReference type="Gene3D" id="3.40.50.1820">
    <property type="entry name" value="alpha/beta hydrolase"/>
    <property type="match status" value="1"/>
</dbReference>
<dbReference type="Proteomes" id="UP000566819">
    <property type="component" value="Unassembled WGS sequence"/>
</dbReference>
<dbReference type="AlphaFoldDB" id="A0A8H4RT13"/>
<accession>A0A8H4RT13</accession>
<evidence type="ECO:0000313" key="4">
    <source>
        <dbReference type="Proteomes" id="UP000566819"/>
    </source>
</evidence>
<dbReference type="PANTHER" id="PTHR22946">
    <property type="entry name" value="DIENELACTONE HYDROLASE DOMAIN-CONTAINING PROTEIN-RELATED"/>
    <property type="match status" value="1"/>
</dbReference>
<dbReference type="OrthoDB" id="249703at2759"/>
<dbReference type="InterPro" id="IPR000073">
    <property type="entry name" value="AB_hydrolase_1"/>
</dbReference>
<dbReference type="Pfam" id="PF12697">
    <property type="entry name" value="Abhydrolase_6"/>
    <property type="match status" value="1"/>
</dbReference>
<dbReference type="PANTHER" id="PTHR22946:SF12">
    <property type="entry name" value="CONIDIAL PIGMENT BIOSYNTHESIS PROTEIN AYG1 (AFU_ORTHOLOGUE AFUA_2G17550)"/>
    <property type="match status" value="1"/>
</dbReference>
<dbReference type="Gene3D" id="1.20.1440.110">
    <property type="entry name" value="acylaminoacyl peptidase"/>
    <property type="match status" value="1"/>
</dbReference>
<dbReference type="InterPro" id="IPR050261">
    <property type="entry name" value="FrsA_esterase"/>
</dbReference>
<comment type="caution">
    <text evidence="3">The sequence shown here is derived from an EMBL/GenBank/DDBJ whole genome shotgun (WGS) entry which is preliminary data.</text>
</comment>
<comment type="similarity">
    <text evidence="1">Belongs to the AB hydrolase superfamily. FUS2 hydrolase family.</text>
</comment>
<keyword evidence="4" id="KW-1185">Reference proteome</keyword>
<dbReference type="InterPro" id="IPR029058">
    <property type="entry name" value="AB_hydrolase_fold"/>
</dbReference>
<feature type="domain" description="AB hydrolase-1" evidence="2">
    <location>
        <begin position="429"/>
        <end position="613"/>
    </location>
</feature>
<dbReference type="SUPFAM" id="SSF53474">
    <property type="entry name" value="alpha/beta-Hydrolases"/>
    <property type="match status" value="1"/>
</dbReference>
<organism evidence="3 4">
    <name type="scientific">Cudoniella acicularis</name>
    <dbReference type="NCBI Taxonomy" id="354080"/>
    <lineage>
        <taxon>Eukaryota</taxon>
        <taxon>Fungi</taxon>
        <taxon>Dikarya</taxon>
        <taxon>Ascomycota</taxon>
        <taxon>Pezizomycotina</taxon>
        <taxon>Leotiomycetes</taxon>
        <taxon>Helotiales</taxon>
        <taxon>Tricladiaceae</taxon>
        <taxon>Cudoniella</taxon>
    </lineage>
</organism>
<evidence type="ECO:0000259" key="2">
    <source>
        <dbReference type="Pfam" id="PF12697"/>
    </source>
</evidence>